<dbReference type="SMART" id="SM00202">
    <property type="entry name" value="SR"/>
    <property type="match status" value="1"/>
</dbReference>
<keyword evidence="2" id="KW-0732">Signal</keyword>
<dbReference type="OrthoDB" id="535045at2759"/>
<evidence type="ECO:0000256" key="2">
    <source>
        <dbReference type="SAM" id="SignalP"/>
    </source>
</evidence>
<feature type="chain" id="PRO_5032715961" description="SRCR domain-containing protein" evidence="2">
    <location>
        <begin position="22"/>
        <end position="403"/>
    </location>
</feature>
<protein>
    <recommendedName>
        <fullName evidence="3">SRCR domain-containing protein</fullName>
    </recommendedName>
</protein>
<feature type="signal peptide" evidence="2">
    <location>
        <begin position="1"/>
        <end position="21"/>
    </location>
</feature>
<evidence type="ECO:0000313" key="5">
    <source>
        <dbReference type="Proteomes" id="UP000612055"/>
    </source>
</evidence>
<evidence type="ECO:0000313" key="4">
    <source>
        <dbReference type="EMBL" id="KAG2496556.1"/>
    </source>
</evidence>
<feature type="domain" description="SRCR" evidence="3">
    <location>
        <begin position="28"/>
        <end position="77"/>
    </location>
</feature>
<dbReference type="SUPFAM" id="SSF56487">
    <property type="entry name" value="SRCR-like"/>
    <property type="match status" value="1"/>
</dbReference>
<reference evidence="4" key="1">
    <citation type="journal article" date="2020" name="bioRxiv">
        <title>Comparative genomics of Chlamydomonas.</title>
        <authorList>
            <person name="Craig R.J."/>
            <person name="Hasan A.R."/>
            <person name="Ness R.W."/>
            <person name="Keightley P.D."/>
        </authorList>
    </citation>
    <scope>NUCLEOTIDE SEQUENCE</scope>
    <source>
        <strain evidence="4">CCAP 11/70</strain>
    </source>
</reference>
<dbReference type="InterPro" id="IPR036772">
    <property type="entry name" value="SRCR-like_dom_sf"/>
</dbReference>
<keyword evidence="5" id="KW-1185">Reference proteome</keyword>
<gene>
    <name evidence="4" type="ORF">HYH03_005379</name>
</gene>
<dbReference type="Gene3D" id="3.10.250.10">
    <property type="entry name" value="SRCR-like domain"/>
    <property type="match status" value="1"/>
</dbReference>
<dbReference type="EMBL" id="JAEHOE010000018">
    <property type="protein sequence ID" value="KAG2496556.1"/>
    <property type="molecule type" value="Genomic_DNA"/>
</dbReference>
<dbReference type="InterPro" id="IPR001190">
    <property type="entry name" value="SRCR"/>
</dbReference>
<dbReference type="PROSITE" id="PS50287">
    <property type="entry name" value="SRCR_2"/>
    <property type="match status" value="1"/>
</dbReference>
<proteinExistence type="predicted"/>
<keyword evidence="1" id="KW-1015">Disulfide bond</keyword>
<accession>A0A836C150</accession>
<organism evidence="4 5">
    <name type="scientific">Edaphochlamys debaryana</name>
    <dbReference type="NCBI Taxonomy" id="47281"/>
    <lineage>
        <taxon>Eukaryota</taxon>
        <taxon>Viridiplantae</taxon>
        <taxon>Chlorophyta</taxon>
        <taxon>core chlorophytes</taxon>
        <taxon>Chlorophyceae</taxon>
        <taxon>CS clade</taxon>
        <taxon>Chlamydomonadales</taxon>
        <taxon>Chlamydomonadales incertae sedis</taxon>
        <taxon>Edaphochlamys</taxon>
    </lineage>
</organism>
<name>A0A836C150_9CHLO</name>
<dbReference type="GO" id="GO:0016020">
    <property type="term" value="C:membrane"/>
    <property type="evidence" value="ECO:0007669"/>
    <property type="project" value="InterPro"/>
</dbReference>
<evidence type="ECO:0000259" key="3">
    <source>
        <dbReference type="PROSITE" id="PS50287"/>
    </source>
</evidence>
<evidence type="ECO:0000256" key="1">
    <source>
        <dbReference type="ARBA" id="ARBA00023157"/>
    </source>
</evidence>
<dbReference type="Proteomes" id="UP000612055">
    <property type="component" value="Unassembled WGS sequence"/>
</dbReference>
<dbReference type="AlphaFoldDB" id="A0A836C150"/>
<sequence length="403" mass="43587">MKRDTALVLLLMALTGPIVQARKSGYKLRLADGPNRRTGRLEVYIADPGFGTRKGWLPFCDDSFYDIEAQYNCNLMGYKYGRKYYSHNVSLNFVDSPNPFVVDIWCTYPEPPTPIGRRLARLEARPATATDGTHGIAHRLLRGGGGGGGALGADDSFRRRLLALDEFGEYIPYGGMMRMRQLPIPTYGKGTTSNCTVWIDRRCPAPAFLGGLECSNRALKGQVKLMPPVASPPPPPPAKDAFVRVVTMESNLCSDPANASTCGPTTEGYSRVELQVADPSDTSKTVWGPLCGFDPSLSSTYFAAVSQHVCMMWGNYPASRGRNEMPGAFLAPVVYALPSSGAIPSGGFDPSAVSAWASVPPPTAADSVYKPARLMQDDEGFTVSKTPCTTGIFVVRCRMAQDV</sequence>
<comment type="caution">
    <text evidence="4">The sequence shown here is derived from an EMBL/GenBank/DDBJ whole genome shotgun (WGS) entry which is preliminary data.</text>
</comment>